<dbReference type="HOGENOM" id="CLU_035227_0_0_10"/>
<dbReference type="PANTHER" id="PTHR42754">
    <property type="entry name" value="ENDOGLUCANASE"/>
    <property type="match status" value="1"/>
</dbReference>
<feature type="signal peptide" evidence="2">
    <location>
        <begin position="1"/>
        <end position="19"/>
    </location>
</feature>
<name>I3YU00_AEQSU</name>
<keyword evidence="5" id="KW-1185">Reference proteome</keyword>
<dbReference type="AlphaFoldDB" id="I3YU00"/>
<evidence type="ECO:0000313" key="5">
    <source>
        <dbReference type="Proteomes" id="UP000006049"/>
    </source>
</evidence>
<protein>
    <recommendedName>
        <fullName evidence="3">Secretion system C-terminal sorting domain-containing protein</fullName>
    </recommendedName>
</protein>
<gene>
    <name evidence="4" type="ordered locus">Aeqsu_0967</name>
</gene>
<dbReference type="Proteomes" id="UP000006049">
    <property type="component" value="Chromosome"/>
</dbReference>
<evidence type="ECO:0000256" key="2">
    <source>
        <dbReference type="SAM" id="SignalP"/>
    </source>
</evidence>
<dbReference type="EMBL" id="CP003280">
    <property type="protein sequence ID" value="AFL80468.1"/>
    <property type="molecule type" value="Genomic_DNA"/>
</dbReference>
<feature type="chain" id="PRO_5003683563" description="Secretion system C-terminal sorting domain-containing protein" evidence="2">
    <location>
        <begin position="20"/>
        <end position="514"/>
    </location>
</feature>
<sequence>MKKLITLLAILLCTFAIYAQDPNILWQRTIGGSGEDNLHTMITTTDGGFLVGGHSKSDISGEKSENSKGGNDYWVIKLNAEGNIEWQKTIGGNNDDKLYSIIQTLDGGFLLGGLSKSGISGDKSEVSRGGFDYWVLKLSVSGEIEWQKTLGGNSSDSLLSILQNPDGTYILGGYSSSGISGDKTVSAIGDPDVWILKINAIGSIIWQKAYGYMGNGQTLHNLVATSDGGYIFSSTLNGTNFWVTKINSTGTLLWDKVIWGNGNDWYPRIAATSDNGYIVAGGSDSNVSGDKTENSQGGFDYWVLKLNNLGEIEWQNTIGGNSLDGPFSVIQTLDGGYMVGGYSISDISGDKTQNSKGELDYWIVKINPQGIIEWQNTLGGSASERLDVVLQLIDGSYMLGGYSPSNISGDKSEDSRGDIDFWIIKHAATLGLEENPFTSTITLYPNPAKNTLQLNTQDQTINQVNIYTMAGSKVLQLDINIVSPTVDVSSLATGVYYIQLYSGKNVALKKFIKE</sequence>
<keyword evidence="1 2" id="KW-0732">Signal</keyword>
<dbReference type="OrthoDB" id="9811934at2"/>
<dbReference type="KEGG" id="asl:Aeqsu_0967"/>
<dbReference type="Pfam" id="PF18962">
    <property type="entry name" value="Por_Secre_tail"/>
    <property type="match status" value="1"/>
</dbReference>
<dbReference type="PATRIC" id="fig|746697.3.peg.971"/>
<dbReference type="SUPFAM" id="SSF50998">
    <property type="entry name" value="Quinoprotein alcohol dehydrogenase-like"/>
    <property type="match status" value="1"/>
</dbReference>
<dbReference type="PANTHER" id="PTHR42754:SF1">
    <property type="entry name" value="LIPOPROTEIN"/>
    <property type="match status" value="1"/>
</dbReference>
<evidence type="ECO:0000313" key="4">
    <source>
        <dbReference type="EMBL" id="AFL80468.1"/>
    </source>
</evidence>
<evidence type="ECO:0000256" key="1">
    <source>
        <dbReference type="ARBA" id="ARBA00022729"/>
    </source>
</evidence>
<dbReference type="InterPro" id="IPR011047">
    <property type="entry name" value="Quinoprotein_ADH-like_sf"/>
</dbReference>
<dbReference type="InterPro" id="IPR026444">
    <property type="entry name" value="Secre_tail"/>
</dbReference>
<organism evidence="4 5">
    <name type="scientific">Aequorivita sublithincola (strain DSM 14238 / LMG 21431 / ACAM 643 / 9-3)</name>
    <dbReference type="NCBI Taxonomy" id="746697"/>
    <lineage>
        <taxon>Bacteria</taxon>
        <taxon>Pseudomonadati</taxon>
        <taxon>Bacteroidota</taxon>
        <taxon>Flavobacteriia</taxon>
        <taxon>Flavobacteriales</taxon>
        <taxon>Flavobacteriaceae</taxon>
        <taxon>Aequorivita</taxon>
    </lineage>
</organism>
<dbReference type="RefSeq" id="WP_014781726.1">
    <property type="nucleotide sequence ID" value="NC_018013.1"/>
</dbReference>
<reference evidence="4 5" key="1">
    <citation type="submission" date="2012-06" db="EMBL/GenBank/DDBJ databases">
        <title>The complete genome of Aequorivita sublithincola DSM 14238.</title>
        <authorList>
            <consortium name="US DOE Joint Genome Institute (JGI-PGF)"/>
            <person name="Lucas S."/>
            <person name="Copeland A."/>
            <person name="Lapidus A."/>
            <person name="Goodwin L."/>
            <person name="Pitluck S."/>
            <person name="Peters L."/>
            <person name="Munk A.C.C."/>
            <person name="Kyrpides N."/>
            <person name="Mavromatis K."/>
            <person name="Pagani I."/>
            <person name="Ivanova N."/>
            <person name="Ovchinnikova G."/>
            <person name="Zeytun A."/>
            <person name="Detter J.C."/>
            <person name="Han C."/>
            <person name="Land M."/>
            <person name="Hauser L."/>
            <person name="Markowitz V."/>
            <person name="Cheng J.-F."/>
            <person name="Hugenholtz P."/>
            <person name="Woyke T."/>
            <person name="Wu D."/>
            <person name="Tindall B."/>
            <person name="Faehnrich R."/>
            <person name="Brambilla E."/>
            <person name="Klenk H.-P."/>
            <person name="Eisen J.A."/>
        </authorList>
    </citation>
    <scope>NUCLEOTIDE SEQUENCE [LARGE SCALE GENOMIC DNA]</scope>
    <source>
        <strain evidence="5">DSM 14238 / LMG 21431 / ACAM 643 / 9-3</strain>
    </source>
</reference>
<evidence type="ECO:0000259" key="3">
    <source>
        <dbReference type="Pfam" id="PF18962"/>
    </source>
</evidence>
<proteinExistence type="predicted"/>
<dbReference type="eggNOG" id="COG3291">
    <property type="taxonomic scope" value="Bacteria"/>
</dbReference>
<accession>I3YU00</accession>
<dbReference type="NCBIfam" id="TIGR04183">
    <property type="entry name" value="Por_Secre_tail"/>
    <property type="match status" value="1"/>
</dbReference>
<dbReference type="STRING" id="746697.Aeqsu_0967"/>
<feature type="domain" description="Secretion system C-terminal sorting" evidence="3">
    <location>
        <begin position="443"/>
        <end position="512"/>
    </location>
</feature>